<evidence type="ECO:0000313" key="2">
    <source>
        <dbReference type="Proteomes" id="UP000000560"/>
    </source>
</evidence>
<gene>
    <name evidence="1" type="ORF">ANIA_01816</name>
</gene>
<reference evidence="2" key="1">
    <citation type="journal article" date="2005" name="Nature">
        <title>Sequencing of Aspergillus nidulans and comparative analysis with A. fumigatus and A. oryzae.</title>
        <authorList>
            <person name="Galagan J.E."/>
            <person name="Calvo S.E."/>
            <person name="Cuomo C."/>
            <person name="Ma L.J."/>
            <person name="Wortman J.R."/>
            <person name="Batzoglou S."/>
            <person name="Lee S.I."/>
            <person name="Basturkmen M."/>
            <person name="Spevak C.C."/>
            <person name="Clutterbuck J."/>
            <person name="Kapitonov V."/>
            <person name="Jurka J."/>
            <person name="Scazzocchio C."/>
            <person name="Farman M."/>
            <person name="Butler J."/>
            <person name="Purcell S."/>
            <person name="Harris S."/>
            <person name="Braus G.H."/>
            <person name="Draht O."/>
            <person name="Busch S."/>
            <person name="D'Enfert C."/>
            <person name="Bouchier C."/>
            <person name="Goldman G.H."/>
            <person name="Bell-Pedersen D."/>
            <person name="Griffiths-Jones S."/>
            <person name="Doonan J.H."/>
            <person name="Yu J."/>
            <person name="Vienken K."/>
            <person name="Pain A."/>
            <person name="Freitag M."/>
            <person name="Selker E.U."/>
            <person name="Archer D.B."/>
            <person name="Penalva M.A."/>
            <person name="Oakley B.R."/>
            <person name="Momany M."/>
            <person name="Tanaka T."/>
            <person name="Kumagai T."/>
            <person name="Asai K."/>
            <person name="Machida M."/>
            <person name="Nierman W.C."/>
            <person name="Denning D.W."/>
            <person name="Caddick M."/>
            <person name="Hynes M."/>
            <person name="Paoletti M."/>
            <person name="Fischer R."/>
            <person name="Miller B."/>
            <person name="Dyer P."/>
            <person name="Sachs M.S."/>
            <person name="Osmani S.A."/>
            <person name="Birren B.W."/>
        </authorList>
    </citation>
    <scope>NUCLEOTIDE SEQUENCE [LARGE SCALE GENOMIC DNA]</scope>
    <source>
        <strain evidence="2">FGSC A4 / ATCC 38163 / CBS 112.46 / NRRL 194 / M139</strain>
    </source>
</reference>
<dbReference type="InParanoid" id="C8VPM6"/>
<evidence type="ECO:0000313" key="1">
    <source>
        <dbReference type="EMBL" id="CBF85616.1"/>
    </source>
</evidence>
<dbReference type="Proteomes" id="UP000000560">
    <property type="component" value="Chromosome VII"/>
</dbReference>
<dbReference type="KEGG" id="ani:ANIA_01816"/>
<reference evidence="2" key="2">
    <citation type="journal article" date="2009" name="Fungal Genet. Biol.">
        <title>The 2008 update of the Aspergillus nidulans genome annotation: a community effort.</title>
        <authorList>
            <person name="Wortman J.R."/>
            <person name="Gilsenan J.M."/>
            <person name="Joardar V."/>
            <person name="Deegan J."/>
            <person name="Clutterbuck J."/>
            <person name="Andersen M.R."/>
            <person name="Archer D."/>
            <person name="Bencina M."/>
            <person name="Braus G."/>
            <person name="Coutinho P."/>
            <person name="von Dohren H."/>
            <person name="Doonan J."/>
            <person name="Driessen A.J."/>
            <person name="Durek P."/>
            <person name="Espeso E."/>
            <person name="Fekete E."/>
            <person name="Flipphi M."/>
            <person name="Estrada C.G."/>
            <person name="Geysens S."/>
            <person name="Goldman G."/>
            <person name="de Groot P.W."/>
            <person name="Hansen K."/>
            <person name="Harris S.D."/>
            <person name="Heinekamp T."/>
            <person name="Helmstaedt K."/>
            <person name="Henrissat B."/>
            <person name="Hofmann G."/>
            <person name="Homan T."/>
            <person name="Horio T."/>
            <person name="Horiuchi H."/>
            <person name="James S."/>
            <person name="Jones M."/>
            <person name="Karaffa L."/>
            <person name="Karanyi Z."/>
            <person name="Kato M."/>
            <person name="Keller N."/>
            <person name="Kelly D.E."/>
            <person name="Kiel J.A."/>
            <person name="Kim J.M."/>
            <person name="van der Klei I.J."/>
            <person name="Klis F.M."/>
            <person name="Kovalchuk A."/>
            <person name="Krasevec N."/>
            <person name="Kubicek C.P."/>
            <person name="Liu B."/>
            <person name="Maccabe A."/>
            <person name="Meyer V."/>
            <person name="Mirabito P."/>
            <person name="Miskei M."/>
            <person name="Mos M."/>
            <person name="Mullins J."/>
            <person name="Nelson D.R."/>
            <person name="Nielsen J."/>
            <person name="Oakley B.R."/>
            <person name="Osmani S.A."/>
            <person name="Pakula T."/>
            <person name="Paszewski A."/>
            <person name="Paulsen I."/>
            <person name="Pilsyk S."/>
            <person name="Pocsi I."/>
            <person name="Punt P.J."/>
            <person name="Ram A.F."/>
            <person name="Ren Q."/>
            <person name="Robellet X."/>
            <person name="Robson G."/>
            <person name="Seiboth B."/>
            <person name="van Solingen P."/>
            <person name="Specht T."/>
            <person name="Sun J."/>
            <person name="Taheri-Talesh N."/>
            <person name="Takeshita N."/>
            <person name="Ussery D."/>
            <person name="vanKuyk P.A."/>
            <person name="Visser H."/>
            <person name="van de Vondervoort P.J."/>
            <person name="de Vries R.P."/>
            <person name="Walton J."/>
            <person name="Xiang X."/>
            <person name="Xiong Y."/>
            <person name="Zeng A.P."/>
            <person name="Brandt B.W."/>
            <person name="Cornell M.J."/>
            <person name="van den Hondel C.A."/>
            <person name="Visser J."/>
            <person name="Oliver S.G."/>
            <person name="Turner G."/>
        </authorList>
    </citation>
    <scope>GENOME REANNOTATION</scope>
    <source>
        <strain evidence="2">FGSC A4 / ATCC 38163 / CBS 112.46 / NRRL 194 / M139</strain>
    </source>
</reference>
<dbReference type="AlphaFoldDB" id="C8VPM6"/>
<protein>
    <submittedName>
        <fullName evidence="1">Uncharacterized protein</fullName>
    </submittedName>
</protein>
<sequence length="61" mass="6782">MIVCEKCIGMAQTKPTYQYSWQVPGGGWERCEIDGCWAYMRKGDGVGSAGKGLWFMVLLGM</sequence>
<dbReference type="HOGENOM" id="CLU_2922619_0_0_1"/>
<dbReference type="RefSeq" id="XP_050468739.1">
    <property type="nucleotide sequence ID" value="XM_050612875.1"/>
</dbReference>
<accession>C8VPM6</accession>
<organism evidence="1 2">
    <name type="scientific">Emericella nidulans (strain FGSC A4 / ATCC 38163 / CBS 112.46 / NRRL 194 / M139)</name>
    <name type="common">Aspergillus nidulans</name>
    <dbReference type="NCBI Taxonomy" id="227321"/>
    <lineage>
        <taxon>Eukaryota</taxon>
        <taxon>Fungi</taxon>
        <taxon>Dikarya</taxon>
        <taxon>Ascomycota</taxon>
        <taxon>Pezizomycotina</taxon>
        <taxon>Eurotiomycetes</taxon>
        <taxon>Eurotiomycetidae</taxon>
        <taxon>Eurotiales</taxon>
        <taxon>Aspergillaceae</taxon>
        <taxon>Aspergillus</taxon>
        <taxon>Aspergillus subgen. Nidulantes</taxon>
    </lineage>
</organism>
<dbReference type="GeneID" id="2874670"/>
<name>C8VPM6_EMENI</name>
<keyword evidence="2" id="KW-1185">Reference proteome</keyword>
<dbReference type="EMBL" id="BN001307">
    <property type="protein sequence ID" value="CBF85616.1"/>
    <property type="molecule type" value="Genomic_DNA"/>
</dbReference>
<proteinExistence type="predicted"/>